<accession>A0A8S9Z7Z3</accession>
<sequence length="181" mass="21917">MKIKLRIKLIILVKHFGQYLKDIPTIFEEKLDFCRLNNNNNYYYLIWSFCTYKYAQMVLTYLDEINSINNNLNFEWKPILLFLTCLYLKKENKGEEMSEENEINFGGLWTPKNFKIFRLKILRLLLFATIKNMSKYETEDQRLIEQWPIVLLRLIQLEKISEKYSVILDSMAINGKFNFLR</sequence>
<comment type="caution">
    <text evidence="1">The sequence shown here is derived from an EMBL/GenBank/DDBJ whole genome shotgun (WGS) entry which is preliminary data.</text>
</comment>
<organism evidence="1 2">
    <name type="scientific">Meloidogyne graminicola</name>
    <dbReference type="NCBI Taxonomy" id="189291"/>
    <lineage>
        <taxon>Eukaryota</taxon>
        <taxon>Metazoa</taxon>
        <taxon>Ecdysozoa</taxon>
        <taxon>Nematoda</taxon>
        <taxon>Chromadorea</taxon>
        <taxon>Rhabditida</taxon>
        <taxon>Tylenchina</taxon>
        <taxon>Tylenchomorpha</taxon>
        <taxon>Tylenchoidea</taxon>
        <taxon>Meloidogynidae</taxon>
        <taxon>Meloidogyninae</taxon>
        <taxon>Meloidogyne</taxon>
    </lineage>
</organism>
<evidence type="ECO:0000313" key="1">
    <source>
        <dbReference type="EMBL" id="KAF7627321.1"/>
    </source>
</evidence>
<proteinExistence type="predicted"/>
<reference evidence="1" key="1">
    <citation type="journal article" date="2020" name="Ecol. Evol.">
        <title>Genome structure and content of the rice root-knot nematode (Meloidogyne graminicola).</title>
        <authorList>
            <person name="Phan N.T."/>
            <person name="Danchin E.G.J."/>
            <person name="Klopp C."/>
            <person name="Perfus-Barbeoch L."/>
            <person name="Kozlowski D.K."/>
            <person name="Koutsovoulos G.D."/>
            <person name="Lopez-Roques C."/>
            <person name="Bouchez O."/>
            <person name="Zahm M."/>
            <person name="Besnard G."/>
            <person name="Bellafiore S."/>
        </authorList>
    </citation>
    <scope>NUCLEOTIDE SEQUENCE</scope>
    <source>
        <strain evidence="1">VN-18</strain>
    </source>
</reference>
<evidence type="ECO:0000313" key="2">
    <source>
        <dbReference type="Proteomes" id="UP000605970"/>
    </source>
</evidence>
<dbReference type="EMBL" id="JABEBT010000153">
    <property type="protein sequence ID" value="KAF7627321.1"/>
    <property type="molecule type" value="Genomic_DNA"/>
</dbReference>
<gene>
    <name evidence="1" type="ORF">Mgra_00009389</name>
</gene>
<dbReference type="Proteomes" id="UP000605970">
    <property type="component" value="Unassembled WGS sequence"/>
</dbReference>
<name>A0A8S9Z7Z3_9BILA</name>
<dbReference type="OrthoDB" id="10627237at2759"/>
<protein>
    <submittedName>
        <fullName evidence="1">Uncharacterized protein</fullName>
    </submittedName>
</protein>
<keyword evidence="2" id="KW-1185">Reference proteome</keyword>
<dbReference type="AlphaFoldDB" id="A0A8S9Z7Z3"/>